<dbReference type="InterPro" id="IPR036514">
    <property type="entry name" value="SGNH_hydro_sf"/>
</dbReference>
<sequence>MFRRLLMLVFVALFAVGEMAPALVYAQDQAQEQPVKKKRKTLMDLLFGGGDQQPPPVEAPVVTEPKKAALPQPAAPVIAKATTATRLAVFGDSLAVDLAKALERFYADDPNIVIVNQGVGSSGFVRPDFFDWGKTASEQVAANSFDIAVTIIGINDRQTLKLDDKSMKPLTPEWAGIYQARVGTFVSAIHTANKPLIWVGLPPMSKSDYSTAMGQISAIQRLAAFSGGAEFVDIFDRFVDEDGKYSSYGPDLNGNRVKMRKDDGIHFTAAGADKLAFYLSQTIKLYYRGGGSVGIEIADVLAGTDAALMVRPPYQGLGQIRLLEVAGAVIPLSQAPKRATDLVTAPAAPPGAGDEQFDMTQLIEAPKGRVDDFGVGKDPAVPEAAGTVATAAP</sequence>
<proteinExistence type="predicted"/>
<dbReference type="SUPFAM" id="SSF52266">
    <property type="entry name" value="SGNH hydrolase"/>
    <property type="match status" value="1"/>
</dbReference>
<dbReference type="Pfam" id="PF04311">
    <property type="entry name" value="DUF459"/>
    <property type="match status" value="1"/>
</dbReference>
<organism evidence="3 4">
    <name type="scientific">Devosia nanyangense</name>
    <dbReference type="NCBI Taxonomy" id="1228055"/>
    <lineage>
        <taxon>Bacteria</taxon>
        <taxon>Pseudomonadati</taxon>
        <taxon>Pseudomonadota</taxon>
        <taxon>Alphaproteobacteria</taxon>
        <taxon>Hyphomicrobiales</taxon>
        <taxon>Devosiaceae</taxon>
        <taxon>Devosia</taxon>
    </lineage>
</organism>
<dbReference type="EMBL" id="JACRAF010000048">
    <property type="protein sequence ID" value="MBI4923190.1"/>
    <property type="molecule type" value="Genomic_DNA"/>
</dbReference>
<evidence type="ECO:0000256" key="1">
    <source>
        <dbReference type="SAM" id="MobiDB-lite"/>
    </source>
</evidence>
<gene>
    <name evidence="3" type="ORF">HY834_15715</name>
</gene>
<evidence type="ECO:0000313" key="4">
    <source>
        <dbReference type="Proteomes" id="UP000782610"/>
    </source>
</evidence>
<feature type="chain" id="PRO_5036967936" evidence="2">
    <location>
        <begin position="27"/>
        <end position="393"/>
    </location>
</feature>
<name>A0A933L533_9HYPH</name>
<evidence type="ECO:0000256" key="2">
    <source>
        <dbReference type="SAM" id="SignalP"/>
    </source>
</evidence>
<comment type="caution">
    <text evidence="3">The sequence shown here is derived from an EMBL/GenBank/DDBJ whole genome shotgun (WGS) entry which is preliminary data.</text>
</comment>
<dbReference type="GO" id="GO:0016788">
    <property type="term" value="F:hydrolase activity, acting on ester bonds"/>
    <property type="evidence" value="ECO:0007669"/>
    <property type="project" value="UniProtKB-ARBA"/>
</dbReference>
<dbReference type="Gene3D" id="3.40.50.1110">
    <property type="entry name" value="SGNH hydrolase"/>
    <property type="match status" value="1"/>
</dbReference>
<dbReference type="Proteomes" id="UP000782610">
    <property type="component" value="Unassembled WGS sequence"/>
</dbReference>
<accession>A0A933L533</accession>
<protein>
    <submittedName>
        <fullName evidence="3">DUF459 domain-containing protein</fullName>
    </submittedName>
</protein>
<dbReference type="AlphaFoldDB" id="A0A933L533"/>
<evidence type="ECO:0000313" key="3">
    <source>
        <dbReference type="EMBL" id="MBI4923190.1"/>
    </source>
</evidence>
<dbReference type="CDD" id="cd01829">
    <property type="entry name" value="SGNH_hydrolase_peri2"/>
    <property type="match status" value="1"/>
</dbReference>
<keyword evidence="2" id="KW-0732">Signal</keyword>
<feature type="signal peptide" evidence="2">
    <location>
        <begin position="1"/>
        <end position="26"/>
    </location>
</feature>
<feature type="region of interest" description="Disordered" evidence="1">
    <location>
        <begin position="373"/>
        <end position="393"/>
    </location>
</feature>
<dbReference type="InterPro" id="IPR007407">
    <property type="entry name" value="DUF459"/>
</dbReference>
<reference evidence="3" key="1">
    <citation type="submission" date="2020-07" db="EMBL/GenBank/DDBJ databases">
        <title>Huge and variable diversity of episymbiotic CPR bacteria and DPANN archaea in groundwater ecosystems.</title>
        <authorList>
            <person name="He C.Y."/>
            <person name="Keren R."/>
            <person name="Whittaker M."/>
            <person name="Farag I.F."/>
            <person name="Doudna J."/>
            <person name="Cate J.H.D."/>
            <person name="Banfield J.F."/>
        </authorList>
    </citation>
    <scope>NUCLEOTIDE SEQUENCE</scope>
    <source>
        <strain evidence="3">NC_groundwater_1586_Pr3_B-0.1um_66_15</strain>
    </source>
</reference>